<evidence type="ECO:0000256" key="5">
    <source>
        <dbReference type="ARBA" id="ARBA00023136"/>
    </source>
</evidence>
<dbReference type="GO" id="GO:0016020">
    <property type="term" value="C:membrane"/>
    <property type="evidence" value="ECO:0007669"/>
    <property type="project" value="UniProtKB-SubCell"/>
</dbReference>
<evidence type="ECO:0000313" key="8">
    <source>
        <dbReference type="Proteomes" id="UP000274822"/>
    </source>
</evidence>
<evidence type="ECO:0000256" key="1">
    <source>
        <dbReference type="ARBA" id="ARBA00004141"/>
    </source>
</evidence>
<keyword evidence="3 6" id="KW-0812">Transmembrane</keyword>
<comment type="caution">
    <text evidence="7">The sequence shown here is derived from an EMBL/GenBank/DDBJ whole genome shotgun (WGS) entry which is preliminary data.</text>
</comment>
<dbReference type="PANTHER" id="PTHR21355">
    <property type="entry name" value="G-PROTEIN COUPLED RECEPTOR-ASSOCIATED PROTEIN LMBRD2"/>
    <property type="match status" value="1"/>
</dbReference>
<protein>
    <submittedName>
        <fullName evidence="7">LMBR1-like membrane protein-domain-containing protein</fullName>
    </submittedName>
</protein>
<feature type="transmembrane region" description="Helical" evidence="6">
    <location>
        <begin position="106"/>
        <end position="125"/>
    </location>
</feature>
<sequence length="359" mass="40625">MNPTDPDSSPSGPFGSNTTYIPLIVVSITLIFLVYFLVSYFANTKSHPWYVKVTTLVGWFFPFWIVFLLPLDLASTMYEICKPEDKCKIPFGHVSQQFLFIAWRTVYWTAFGLTWAVIPLMQSYVDAGEFTFGTRFRRAIKENLKFYLVYAVLGIAAGVYLIVTELFKSRCALYKMAIDSIAKGLLFIVMDAFVGFVMAMANSWGLLLAILFMGYGLVSIPRQLWNAADTHRHLTALYMRASKAKDEYDDAKLQATKVAKVRTPLQSASGNRLKDTSSLPCALRVQEISYLSRHLPSTDPLHPLLVKILKAFPPSIDPQTNMRDPLITSTVPQSMTVTYLAGLNQRMKRAVRMRERYSA</sequence>
<reference evidence="7 8" key="1">
    <citation type="journal article" date="2018" name="New Phytol.">
        <title>Phylogenomics of Endogonaceae and evolution of mycorrhizas within Mucoromycota.</title>
        <authorList>
            <person name="Chang Y."/>
            <person name="Desiro A."/>
            <person name="Na H."/>
            <person name="Sandor L."/>
            <person name="Lipzen A."/>
            <person name="Clum A."/>
            <person name="Barry K."/>
            <person name="Grigoriev I.V."/>
            <person name="Martin F.M."/>
            <person name="Stajich J.E."/>
            <person name="Smith M.E."/>
            <person name="Bonito G."/>
            <person name="Spatafora J.W."/>
        </authorList>
    </citation>
    <scope>NUCLEOTIDE SEQUENCE [LARGE SCALE GENOMIC DNA]</scope>
    <source>
        <strain evidence="7 8">AD002</strain>
    </source>
</reference>
<feature type="transmembrane region" description="Helical" evidence="6">
    <location>
        <begin position="184"/>
        <end position="212"/>
    </location>
</feature>
<feature type="transmembrane region" description="Helical" evidence="6">
    <location>
        <begin position="20"/>
        <end position="42"/>
    </location>
</feature>
<dbReference type="Proteomes" id="UP000274822">
    <property type="component" value="Unassembled WGS sequence"/>
</dbReference>
<proteinExistence type="inferred from homology"/>
<dbReference type="InterPro" id="IPR006876">
    <property type="entry name" value="LMBR1-like_membr_prot"/>
</dbReference>
<evidence type="ECO:0000256" key="3">
    <source>
        <dbReference type="ARBA" id="ARBA00022692"/>
    </source>
</evidence>
<keyword evidence="5 6" id="KW-0472">Membrane</keyword>
<dbReference type="EMBL" id="RBNJ01004330">
    <property type="protein sequence ID" value="RUS30062.1"/>
    <property type="molecule type" value="Genomic_DNA"/>
</dbReference>
<name>A0A433QJV5_9FUNG</name>
<dbReference type="PANTHER" id="PTHR21355:SF0">
    <property type="entry name" value="G-PROTEIN COUPLED RECEPTOR-ASSOCIATED PROTEIN LMBRD2"/>
    <property type="match status" value="1"/>
</dbReference>
<gene>
    <name evidence="7" type="ORF">BC938DRAFT_479896</name>
</gene>
<dbReference type="InterPro" id="IPR051584">
    <property type="entry name" value="GPCR-associated_LMBR1"/>
</dbReference>
<feature type="transmembrane region" description="Helical" evidence="6">
    <location>
        <begin position="49"/>
        <end position="69"/>
    </location>
</feature>
<dbReference type="Pfam" id="PF04791">
    <property type="entry name" value="LMBR1"/>
    <property type="match status" value="1"/>
</dbReference>
<evidence type="ECO:0000256" key="4">
    <source>
        <dbReference type="ARBA" id="ARBA00022989"/>
    </source>
</evidence>
<evidence type="ECO:0000256" key="6">
    <source>
        <dbReference type="SAM" id="Phobius"/>
    </source>
</evidence>
<comment type="similarity">
    <text evidence="2">Belongs to the LIMR family.</text>
</comment>
<keyword evidence="4 6" id="KW-1133">Transmembrane helix</keyword>
<organism evidence="7 8">
    <name type="scientific">Jimgerdemannia flammicorona</name>
    <dbReference type="NCBI Taxonomy" id="994334"/>
    <lineage>
        <taxon>Eukaryota</taxon>
        <taxon>Fungi</taxon>
        <taxon>Fungi incertae sedis</taxon>
        <taxon>Mucoromycota</taxon>
        <taxon>Mucoromycotina</taxon>
        <taxon>Endogonomycetes</taxon>
        <taxon>Endogonales</taxon>
        <taxon>Endogonaceae</taxon>
        <taxon>Jimgerdemannia</taxon>
    </lineage>
</organism>
<comment type="subcellular location">
    <subcellularLocation>
        <location evidence="1">Membrane</location>
        <topology evidence="1">Multi-pass membrane protein</topology>
    </subcellularLocation>
</comment>
<keyword evidence="8" id="KW-1185">Reference proteome</keyword>
<feature type="transmembrane region" description="Helical" evidence="6">
    <location>
        <begin position="146"/>
        <end position="164"/>
    </location>
</feature>
<evidence type="ECO:0000313" key="7">
    <source>
        <dbReference type="EMBL" id="RUS30062.1"/>
    </source>
</evidence>
<accession>A0A433QJV5</accession>
<dbReference type="AlphaFoldDB" id="A0A433QJV5"/>
<evidence type="ECO:0000256" key="2">
    <source>
        <dbReference type="ARBA" id="ARBA00010487"/>
    </source>
</evidence>